<dbReference type="GO" id="GO:0003700">
    <property type="term" value="F:DNA-binding transcription factor activity"/>
    <property type="evidence" value="ECO:0007669"/>
    <property type="project" value="TreeGrafter"/>
</dbReference>
<dbReference type="RefSeq" id="WP_083616080.1">
    <property type="nucleotide sequence ID" value="NZ_LR734982.1"/>
</dbReference>
<evidence type="ECO:0000256" key="1">
    <source>
        <dbReference type="ARBA" id="ARBA00023125"/>
    </source>
</evidence>
<dbReference type="Proteomes" id="UP000182190">
    <property type="component" value="Unassembled WGS sequence"/>
</dbReference>
<accession>A0A7Z9BGZ5</accession>
<evidence type="ECO:0000259" key="2">
    <source>
        <dbReference type="PROSITE" id="PS50943"/>
    </source>
</evidence>
<keyword evidence="4" id="KW-1185">Reference proteome</keyword>
<evidence type="ECO:0000313" key="4">
    <source>
        <dbReference type="Proteomes" id="UP000182190"/>
    </source>
</evidence>
<comment type="caution">
    <text evidence="3">The sequence shown here is derived from an EMBL/GenBank/DDBJ whole genome shotgun (WGS) entry which is preliminary data.</text>
</comment>
<dbReference type="InterPro" id="IPR050807">
    <property type="entry name" value="TransReg_Diox_bact_type"/>
</dbReference>
<feature type="domain" description="HTH cro/C1-type" evidence="2">
    <location>
        <begin position="18"/>
        <end position="72"/>
    </location>
</feature>
<dbReference type="GO" id="GO:0003677">
    <property type="term" value="F:DNA binding"/>
    <property type="evidence" value="ECO:0007669"/>
    <property type="project" value="UniProtKB-KW"/>
</dbReference>
<protein>
    <recommendedName>
        <fullName evidence="2">HTH cro/C1-type domain-containing protein</fullName>
    </recommendedName>
</protein>
<organism evidence="3 4">
    <name type="scientific">Planktothrix paucivesiculata PCC 9631</name>
    <dbReference type="NCBI Taxonomy" id="671071"/>
    <lineage>
        <taxon>Bacteria</taxon>
        <taxon>Bacillati</taxon>
        <taxon>Cyanobacteriota</taxon>
        <taxon>Cyanophyceae</taxon>
        <taxon>Oscillatoriophycideae</taxon>
        <taxon>Oscillatoriales</taxon>
        <taxon>Microcoleaceae</taxon>
        <taxon>Planktothrix</taxon>
    </lineage>
</organism>
<name>A0A7Z9BGZ5_9CYAN</name>
<proteinExistence type="predicted"/>
<gene>
    <name evidence="3" type="ORF">PL9631_100022</name>
</gene>
<dbReference type="Gene3D" id="1.10.260.40">
    <property type="entry name" value="lambda repressor-like DNA-binding domains"/>
    <property type="match status" value="1"/>
</dbReference>
<dbReference type="SUPFAM" id="SSF47413">
    <property type="entry name" value="lambda repressor-like DNA-binding domains"/>
    <property type="match status" value="1"/>
</dbReference>
<dbReference type="GO" id="GO:0005829">
    <property type="term" value="C:cytosol"/>
    <property type="evidence" value="ECO:0007669"/>
    <property type="project" value="TreeGrafter"/>
</dbReference>
<reference evidence="3" key="1">
    <citation type="submission" date="2019-10" db="EMBL/GenBank/DDBJ databases">
        <authorList>
            <consortium name="Genoscope - CEA"/>
            <person name="William W."/>
        </authorList>
    </citation>
    <scope>NUCLEOTIDE SEQUENCE [LARGE SCALE GENOMIC DNA]</scope>
    <source>
        <strain evidence="3">BBR_PRJEB10994</strain>
    </source>
</reference>
<sequence length="90" mass="10337">MEKHKKVEKLQRALGEIIRGRRQNVDISQEELAERCGLHRNYISEIERGLKSASLKTIALIAFSLECPPHVLIQEAEELLKNDDSDRLSQ</sequence>
<dbReference type="Pfam" id="PF01381">
    <property type="entry name" value="HTH_3"/>
    <property type="match status" value="1"/>
</dbReference>
<dbReference type="EMBL" id="CZCS02000002">
    <property type="protein sequence ID" value="VXD10335.1"/>
    <property type="molecule type" value="Genomic_DNA"/>
</dbReference>
<dbReference type="AlphaFoldDB" id="A0A7Z9BGZ5"/>
<evidence type="ECO:0000313" key="3">
    <source>
        <dbReference type="EMBL" id="VXD10335.1"/>
    </source>
</evidence>
<keyword evidence="1" id="KW-0238">DNA-binding</keyword>
<dbReference type="PANTHER" id="PTHR46797">
    <property type="entry name" value="HTH-TYPE TRANSCRIPTIONAL REGULATOR"/>
    <property type="match status" value="1"/>
</dbReference>
<dbReference type="CDD" id="cd00093">
    <property type="entry name" value="HTH_XRE"/>
    <property type="match status" value="1"/>
</dbReference>
<dbReference type="PROSITE" id="PS50943">
    <property type="entry name" value="HTH_CROC1"/>
    <property type="match status" value="1"/>
</dbReference>
<dbReference type="SMART" id="SM00530">
    <property type="entry name" value="HTH_XRE"/>
    <property type="match status" value="1"/>
</dbReference>
<dbReference type="InterPro" id="IPR010982">
    <property type="entry name" value="Lambda_DNA-bd_dom_sf"/>
</dbReference>
<dbReference type="PANTHER" id="PTHR46797:SF1">
    <property type="entry name" value="METHYLPHOSPHONATE SYNTHASE"/>
    <property type="match status" value="1"/>
</dbReference>
<dbReference type="InterPro" id="IPR001387">
    <property type="entry name" value="Cro/C1-type_HTH"/>
</dbReference>
<dbReference type="OrthoDB" id="9814553at2"/>